<evidence type="ECO:0000313" key="2">
    <source>
        <dbReference type="EMBL" id="GKT33842.1"/>
    </source>
</evidence>
<organism evidence="2 3">
    <name type="scientific">Aduncisulcus paluster</name>
    <dbReference type="NCBI Taxonomy" id="2918883"/>
    <lineage>
        <taxon>Eukaryota</taxon>
        <taxon>Metamonada</taxon>
        <taxon>Carpediemonas-like organisms</taxon>
        <taxon>Aduncisulcus</taxon>
    </lineage>
</organism>
<dbReference type="GO" id="GO:0004601">
    <property type="term" value="F:peroxidase activity"/>
    <property type="evidence" value="ECO:0007669"/>
    <property type="project" value="UniProtKB-KW"/>
</dbReference>
<feature type="non-terminal residue" evidence="2">
    <location>
        <position position="1"/>
    </location>
</feature>
<feature type="non-terminal residue" evidence="2">
    <location>
        <position position="400"/>
    </location>
</feature>
<keyword evidence="2" id="KW-0560">Oxidoreductase</keyword>
<dbReference type="PROSITE" id="PS50012">
    <property type="entry name" value="RCC1_3"/>
    <property type="match status" value="2"/>
</dbReference>
<keyword evidence="2" id="KW-0575">Peroxidase</keyword>
<dbReference type="Pfam" id="PF00415">
    <property type="entry name" value="RCC1"/>
    <property type="match status" value="1"/>
</dbReference>
<dbReference type="InterPro" id="IPR000408">
    <property type="entry name" value="Reg_chr_condens"/>
</dbReference>
<feature type="repeat" description="RCC1" evidence="1">
    <location>
        <begin position="68"/>
        <end position="119"/>
    </location>
</feature>
<dbReference type="SUPFAM" id="SSF50985">
    <property type="entry name" value="RCC1/BLIP-II"/>
    <property type="match status" value="1"/>
</dbReference>
<dbReference type="InterPro" id="IPR009091">
    <property type="entry name" value="RCC1/BLIP-II"/>
</dbReference>
<dbReference type="InterPro" id="IPR051553">
    <property type="entry name" value="Ran_GTPase-activating"/>
</dbReference>
<accession>A0ABQ5KMY7</accession>
<proteinExistence type="predicted"/>
<dbReference type="PANTHER" id="PTHR45982:SF1">
    <property type="entry name" value="REGULATOR OF CHROMOSOME CONDENSATION"/>
    <property type="match status" value="1"/>
</dbReference>
<reference evidence="2" key="1">
    <citation type="submission" date="2022-03" db="EMBL/GenBank/DDBJ databases">
        <title>Draft genome sequence of Aduncisulcus paluster, a free-living microaerophilic Fornicata.</title>
        <authorList>
            <person name="Yuyama I."/>
            <person name="Kume K."/>
            <person name="Tamura T."/>
            <person name="Inagaki Y."/>
            <person name="Hashimoto T."/>
        </authorList>
    </citation>
    <scope>NUCLEOTIDE SEQUENCE</scope>
    <source>
        <strain evidence="2">NY0171</strain>
    </source>
</reference>
<evidence type="ECO:0000256" key="1">
    <source>
        <dbReference type="PROSITE-ProRule" id="PRU00235"/>
    </source>
</evidence>
<evidence type="ECO:0000313" key="3">
    <source>
        <dbReference type="Proteomes" id="UP001057375"/>
    </source>
</evidence>
<dbReference type="Proteomes" id="UP001057375">
    <property type="component" value="Unassembled WGS sequence"/>
</dbReference>
<dbReference type="InterPro" id="IPR010538">
    <property type="entry name" value="DHOR"/>
</dbReference>
<dbReference type="PANTHER" id="PTHR45982">
    <property type="entry name" value="REGULATOR OF CHROMOSOME CONDENSATION"/>
    <property type="match status" value="1"/>
</dbReference>
<feature type="repeat" description="RCC1" evidence="1">
    <location>
        <begin position="5"/>
        <end position="67"/>
    </location>
</feature>
<name>A0ABQ5KMY7_9EUKA</name>
<dbReference type="Pfam" id="PF06537">
    <property type="entry name" value="DHOR"/>
    <property type="match status" value="1"/>
</dbReference>
<gene>
    <name evidence="2" type="ORF">ADUPG1_007537</name>
</gene>
<dbReference type="Gene3D" id="2.130.10.30">
    <property type="entry name" value="Regulator of chromosome condensation 1/beta-lactamase-inhibitor protein II"/>
    <property type="match status" value="1"/>
</dbReference>
<sequence>LSETGIVYGWGLNASSQLGYYGYQYKNTDEAWDRTIFGPKVILENNDTNQVTQVYAGGNSSYILREDKKIYPWGQYGETSDAGKQEYNNLDFPEDKLTAISSVKNIAAGSLHIAAVQEDETIFTWRWSYEGSLGGGEATANIWFYNYPIKPIFKVDSNSSNPDDTTDSEIDDSKWAPNGGNATVKYDKVEPFMKISEKISEGEISGVSQGRELFLAQWDVAGGSRPTLDGLGPLFNANACTSCHVSNGRVVPYFNDGTTDKSFLFRVGNEKGEQHPIFGGQLQTQATVGVAESNITWSKDANDNIQFISSADLHSDGFNMGGRISPHLLGMGLLDLVSEATILEYEDVYDSNKDGISGRAHWVIEEGETKIGRFGWKAINSSLRTQNAGALHQDMGLTSV</sequence>
<dbReference type="EMBL" id="BQXS01010538">
    <property type="protein sequence ID" value="GKT33842.1"/>
    <property type="molecule type" value="Genomic_DNA"/>
</dbReference>
<keyword evidence="3" id="KW-1185">Reference proteome</keyword>
<protein>
    <submittedName>
        <fullName evidence="2">Di-haem oxidoreductase, putative peroxidase like protein</fullName>
    </submittedName>
</protein>
<comment type="caution">
    <text evidence="2">The sequence shown here is derived from an EMBL/GenBank/DDBJ whole genome shotgun (WGS) entry which is preliminary data.</text>
</comment>